<dbReference type="InterPro" id="IPR002826">
    <property type="entry name" value="MptE-like"/>
</dbReference>
<organism evidence="3">
    <name type="scientific">Acididesulfobacillus acetoxydans</name>
    <dbReference type="NCBI Taxonomy" id="1561005"/>
    <lineage>
        <taxon>Bacteria</taxon>
        <taxon>Bacillati</taxon>
        <taxon>Bacillota</taxon>
        <taxon>Clostridia</taxon>
        <taxon>Eubacteriales</taxon>
        <taxon>Peptococcaceae</taxon>
        <taxon>Acididesulfobacillus</taxon>
    </lineage>
</organism>
<dbReference type="EMBL" id="CDGJ01000060">
    <property type="protein sequence ID" value="CEJ07590.1"/>
    <property type="molecule type" value="Genomic_DNA"/>
</dbReference>
<dbReference type="AlphaFoldDB" id="A0A8S0WI92"/>
<proteinExistence type="predicted"/>
<evidence type="ECO:0000313" key="3">
    <source>
        <dbReference type="EMBL" id="CAA7603182.1"/>
    </source>
</evidence>
<evidence type="ECO:0000313" key="4">
    <source>
        <dbReference type="EMBL" id="CEJ07590.1"/>
    </source>
</evidence>
<dbReference type="Pfam" id="PF01973">
    <property type="entry name" value="MptE-like"/>
    <property type="match status" value="1"/>
</dbReference>
<gene>
    <name evidence="4" type="ORF">DEACI_2056</name>
    <name evidence="3" type="ORF">DEACI_4005</name>
</gene>
<reference evidence="3" key="2">
    <citation type="submission" date="2020-01" db="EMBL/GenBank/DDBJ databases">
        <authorList>
            <person name="Hornung B."/>
        </authorList>
    </citation>
    <scope>NUCLEOTIDE SEQUENCE</scope>
    <source>
        <strain evidence="3">PacBioINE</strain>
    </source>
</reference>
<dbReference type="EMBL" id="LR746496">
    <property type="protein sequence ID" value="CAA7603182.1"/>
    <property type="molecule type" value="Genomic_DNA"/>
</dbReference>
<reference evidence="4" key="1">
    <citation type="submission" date="2014-11" db="EMBL/GenBank/DDBJ databases">
        <authorList>
            <person name="Hornung B.V."/>
        </authorList>
    </citation>
    <scope>NUCLEOTIDE SEQUENCE</scope>
    <source>
        <strain evidence="4">INE</strain>
    </source>
</reference>
<evidence type="ECO:0000313" key="5">
    <source>
        <dbReference type="Proteomes" id="UP001071230"/>
    </source>
</evidence>
<dbReference type="PANTHER" id="PTHR41786">
    <property type="entry name" value="MOTILITY ACCESSORY FACTOR MAF"/>
    <property type="match status" value="1"/>
</dbReference>
<dbReference type="PANTHER" id="PTHR41786:SF1">
    <property type="entry name" value="6-HYDROXYMETHYLPTERIN DIPHOSPHOKINASE MPTE-LIKE DOMAIN-CONTAINING PROTEIN"/>
    <property type="match status" value="1"/>
</dbReference>
<dbReference type="KEGG" id="aacx:DEACI_4005"/>
<keyword evidence="5" id="KW-1185">Reference proteome</keyword>
<dbReference type="RefSeq" id="WP_240986438.1">
    <property type="nucleotide sequence ID" value="NZ_CDGJ01000060.1"/>
</dbReference>
<feature type="region of interest" description="Disordered" evidence="1">
    <location>
        <begin position="633"/>
        <end position="656"/>
    </location>
</feature>
<protein>
    <submittedName>
        <fullName evidence="3">6-hydroxymethylpterin diphosphokinase MptE-like</fullName>
    </submittedName>
</protein>
<feature type="domain" description="6-hydroxymethylpterin diphosphokinase MptE-like" evidence="2">
    <location>
        <begin position="211"/>
        <end position="384"/>
    </location>
</feature>
<dbReference type="Proteomes" id="UP001071230">
    <property type="component" value="Unassembled WGS sequence"/>
</dbReference>
<name>A0A8S0WI92_9FIRM</name>
<sequence>MDFLAVNLEALERRFPKAAGLIREAGEPEERRAQVSRQGATVYQALRNGRWVNITSGYNPRAEADRQREGLSLAEAKLVFVVGEAGLYHLESILEALPSDDNRERRLLLFSQHPEYLRLVLSTRDVRALLADERFYLFLDFARDTLRSALQRVIQADIYEIPTFTWFVHPVEEELQGEFCQDFRSFLRLAYTTALLDHHTTGAFEQWWMHNFVCNIPYLMQAVSLDSLAETWRGRPAIIVGAGPSLNKNIELLAEAKGRALILCVDTAYRSLAQRGIVPDLLVTLDGSPMNAEHMRETDYKEVPLLLDVSSHWEILSRHGHRSPKVVLSASGYHLAWWRRILGGEDGYTSLPTGGSVATAAFSFARHIGADPVILAGVDLSYPNGACYARGALHAERTLAEVQSERPLYPVRDIEGNTVMTTADYRYYLRWLHDNAAPQERRYINATEGGAVREGFEIKTLRAVLDEDCRVWQPVTAWKNRLKPRRVEPRQMAKVERNLRRSYREMKTAWRLWNALAAAGKKYLQQLEDGDYSQTDAFLTYLSRAQLKLNELSLALSFLDAHSYKAVYTDIKMADSIRRQREEHSDGEKLKLSARQTYNLILSLRDLARDSLPMHRDALASMESVLKEMTDGEYPKSLQTSQREYGDPRTPLGHAL</sequence>
<dbReference type="Proteomes" id="UP000836597">
    <property type="component" value="Chromosome"/>
</dbReference>
<evidence type="ECO:0000259" key="2">
    <source>
        <dbReference type="Pfam" id="PF01973"/>
    </source>
</evidence>
<accession>A0A8S0WI92</accession>
<evidence type="ECO:0000256" key="1">
    <source>
        <dbReference type="SAM" id="MobiDB-lite"/>
    </source>
</evidence>